<dbReference type="RefSeq" id="WP_163578750.1">
    <property type="nucleotide sequence ID" value="NZ_JBHUMW010000086.1"/>
</dbReference>
<evidence type="ECO:0000256" key="3">
    <source>
        <dbReference type="ARBA" id="ARBA00047417"/>
    </source>
</evidence>
<keyword evidence="6" id="KW-0865">Zymogen</keyword>
<feature type="active site" description="Nucleophile" evidence="4">
    <location>
        <position position="357"/>
    </location>
</feature>
<dbReference type="SUPFAM" id="SSF56235">
    <property type="entry name" value="N-terminal nucleophile aminohydrolases (Ntn hydrolases)"/>
    <property type="match status" value="1"/>
</dbReference>
<dbReference type="Pfam" id="PF01019">
    <property type="entry name" value="G_glu_transpept"/>
    <property type="match status" value="1"/>
</dbReference>
<keyword evidence="6" id="KW-0378">Hydrolase</keyword>
<organism evidence="7 8">
    <name type="scientific">Gracilibacillus thailandensis</name>
    <dbReference type="NCBI Taxonomy" id="563735"/>
    <lineage>
        <taxon>Bacteria</taxon>
        <taxon>Bacillati</taxon>
        <taxon>Bacillota</taxon>
        <taxon>Bacilli</taxon>
        <taxon>Bacillales</taxon>
        <taxon>Bacillaceae</taxon>
        <taxon>Gracilibacillus</taxon>
    </lineage>
</organism>
<comment type="PTM">
    <text evidence="6">Cleaved by autocatalysis into a large and a small subunit.</text>
</comment>
<dbReference type="InterPro" id="IPR000101">
    <property type="entry name" value="GGT_peptidase"/>
</dbReference>
<comment type="pathway">
    <text evidence="6">Sulfur metabolism; glutathione metabolism.</text>
</comment>
<evidence type="ECO:0000256" key="1">
    <source>
        <dbReference type="ARBA" id="ARBA00001049"/>
    </source>
</evidence>
<dbReference type="GO" id="GO:0036374">
    <property type="term" value="F:glutathione hydrolase activity"/>
    <property type="evidence" value="ECO:0007669"/>
    <property type="project" value="UniProtKB-UniRule"/>
</dbReference>
<dbReference type="PANTHER" id="PTHR43881:SF5">
    <property type="entry name" value="GAMMA-GLUTAMYLTRANSPEPTIDASE"/>
    <property type="match status" value="1"/>
</dbReference>
<feature type="binding site" evidence="5">
    <location>
        <position position="440"/>
    </location>
    <ligand>
        <name>L-glutamate</name>
        <dbReference type="ChEBI" id="CHEBI:29985"/>
    </ligand>
</feature>
<comment type="catalytic activity">
    <reaction evidence="1 6">
        <text>an S-substituted glutathione + H2O = an S-substituted L-cysteinylglycine + L-glutamate</text>
        <dbReference type="Rhea" id="RHEA:59468"/>
        <dbReference type="ChEBI" id="CHEBI:15377"/>
        <dbReference type="ChEBI" id="CHEBI:29985"/>
        <dbReference type="ChEBI" id="CHEBI:90779"/>
        <dbReference type="ChEBI" id="CHEBI:143103"/>
        <dbReference type="EC" id="3.4.19.13"/>
    </reaction>
</comment>
<evidence type="ECO:0000313" key="8">
    <source>
        <dbReference type="Proteomes" id="UP000435187"/>
    </source>
</evidence>
<gene>
    <name evidence="7" type="primary">ggt</name>
    <name evidence="7" type="ORF">GH885_17525</name>
</gene>
<keyword evidence="6" id="KW-0317">Glutathione biosynthesis</keyword>
<keyword evidence="6 7" id="KW-0012">Acyltransferase</keyword>
<comment type="catalytic activity">
    <reaction evidence="2 6">
        <text>glutathione + H2O = L-cysteinylglycine + L-glutamate</text>
        <dbReference type="Rhea" id="RHEA:28807"/>
        <dbReference type="ChEBI" id="CHEBI:15377"/>
        <dbReference type="ChEBI" id="CHEBI:29985"/>
        <dbReference type="ChEBI" id="CHEBI:57925"/>
        <dbReference type="ChEBI" id="CHEBI:61694"/>
        <dbReference type="EC" id="3.4.19.13"/>
    </reaction>
</comment>
<dbReference type="UniPathway" id="UPA00204"/>
<keyword evidence="6 7" id="KW-0808">Transferase</keyword>
<reference evidence="7 8" key="1">
    <citation type="submission" date="2019-10" db="EMBL/GenBank/DDBJ databases">
        <title>Gracilibacillus salitolerans sp. nov., a moderate halophile isolated from a saline soil in northwest China.</title>
        <authorList>
            <person name="Gan L."/>
        </authorList>
    </citation>
    <scope>NUCLEOTIDE SEQUENCE [LARGE SCALE GENOMIC DNA]</scope>
    <source>
        <strain evidence="7 8">TP2-8</strain>
    </source>
</reference>
<evidence type="ECO:0000256" key="6">
    <source>
        <dbReference type="RuleBase" id="RU368036"/>
    </source>
</evidence>
<dbReference type="Gene3D" id="1.10.246.130">
    <property type="match status" value="1"/>
</dbReference>
<dbReference type="EC" id="3.4.19.13" evidence="6"/>
<evidence type="ECO:0000256" key="4">
    <source>
        <dbReference type="PIRSR" id="PIRSR600101-1"/>
    </source>
</evidence>
<comment type="caution">
    <text evidence="7">The sequence shown here is derived from an EMBL/GenBank/DDBJ whole genome shotgun (WGS) entry which is preliminary data.</text>
</comment>
<keyword evidence="8" id="KW-1185">Reference proteome</keyword>
<dbReference type="NCBIfam" id="TIGR00066">
    <property type="entry name" value="g_glut_trans"/>
    <property type="match status" value="1"/>
</dbReference>
<dbReference type="Gene3D" id="3.60.20.40">
    <property type="match status" value="1"/>
</dbReference>
<comment type="catalytic activity">
    <reaction evidence="3 6">
        <text>an N-terminal (5-L-glutamyl)-[peptide] + an alpha-amino acid = 5-L-glutamyl amino acid + an N-terminal L-alpha-aminoacyl-[peptide]</text>
        <dbReference type="Rhea" id="RHEA:23904"/>
        <dbReference type="Rhea" id="RHEA-COMP:9780"/>
        <dbReference type="Rhea" id="RHEA-COMP:9795"/>
        <dbReference type="ChEBI" id="CHEBI:77644"/>
        <dbReference type="ChEBI" id="CHEBI:78597"/>
        <dbReference type="ChEBI" id="CHEBI:78599"/>
        <dbReference type="ChEBI" id="CHEBI:78608"/>
        <dbReference type="EC" id="2.3.2.2"/>
    </reaction>
</comment>
<proteinExistence type="inferred from homology"/>
<dbReference type="InterPro" id="IPR043137">
    <property type="entry name" value="GGT_ssub_C"/>
</dbReference>
<name>A0A6N7R4P1_9BACI</name>
<accession>A0A6N7R4P1</accession>
<dbReference type="EMBL" id="WJEE01000051">
    <property type="protein sequence ID" value="MRI68120.1"/>
    <property type="molecule type" value="Genomic_DNA"/>
</dbReference>
<dbReference type="Proteomes" id="UP000435187">
    <property type="component" value="Unassembled WGS sequence"/>
</dbReference>
<dbReference type="InterPro" id="IPR052896">
    <property type="entry name" value="GGT-like_enzyme"/>
</dbReference>
<dbReference type="GO" id="GO:0103068">
    <property type="term" value="F:leukotriene C4 gamma-glutamyl transferase activity"/>
    <property type="evidence" value="ECO:0007669"/>
    <property type="project" value="UniProtKB-EC"/>
</dbReference>
<evidence type="ECO:0000313" key="7">
    <source>
        <dbReference type="EMBL" id="MRI68120.1"/>
    </source>
</evidence>
<sequence length="543" mass="60508">MKAYRPTVMATNGAVTTPHYLASQAGMKILQIGGNAIHAAISIAATLGVVYPHMNGLGGDNFWLFYNAKTKELKGINASGRSGEMADIAYYHQLGYDTIPERGYLAANTVPGALSGWLKAYEYAESDMEQTMNWSELLEDAIEYAENGFPITDSQIKMAKSFLAKEASNEERTNNDFYSIFIEPLLHCKGAGQLFYQKDLANTLRAIAKDKGHSFYHGDIAAKMVEMCQSQHGVLTKQDLANHTADWMEPIAVDYRGYKAYNLPPNTQGIASLSILNMINQFDLSEIKNDAFYYHLIVEATKLAFEDRDRWVTDPEYTMPPIDQLLSKQYGQQLAEVIENKEEAGTFTALLDPRGDTVWFGVVDKWGNAVSMIQSIYHEYGAAVVPPETGVLLQNRGSFFSLDEEAINRLEPKKRTFHTLNPAMLFKNNRPHLVYGTMGGEGQPQTQAALVTRIIDYKYGVQEAIEAPRWLYGRTWGASSNTLKLEKRIDPSVQAMLRKKGHDIELVESYSDMMGHAGAILIDDENIKLAGSDPRSDGIALGY</sequence>
<dbReference type="AlphaFoldDB" id="A0A6N7R4P1"/>
<comment type="subunit">
    <text evidence="6">This enzyme consists of two polypeptide chains, which are synthesized in precursor form from a single polypeptide.</text>
</comment>
<dbReference type="GO" id="GO:0006750">
    <property type="term" value="P:glutathione biosynthetic process"/>
    <property type="evidence" value="ECO:0007669"/>
    <property type="project" value="UniProtKB-KW"/>
</dbReference>
<dbReference type="PRINTS" id="PR01210">
    <property type="entry name" value="GGTRANSPTASE"/>
</dbReference>
<protein>
    <recommendedName>
        <fullName evidence="6">Glutathione hydrolase proenzyme</fullName>
        <ecNumber evidence="6">2.3.2.2</ecNumber>
        <ecNumber evidence="6">3.4.19.13</ecNumber>
    </recommendedName>
    <component>
        <recommendedName>
            <fullName evidence="6">Glutathione hydrolase large chain</fullName>
        </recommendedName>
    </component>
    <component>
        <recommendedName>
            <fullName evidence="6">Glutathione hydrolase small chain</fullName>
        </recommendedName>
    </component>
</protein>
<comment type="similarity">
    <text evidence="6">Belongs to the gamma-glutamyltransferase family.</text>
</comment>
<dbReference type="GO" id="GO:0006751">
    <property type="term" value="P:glutathione catabolic process"/>
    <property type="evidence" value="ECO:0007669"/>
    <property type="project" value="UniProtKB-UniRule"/>
</dbReference>
<evidence type="ECO:0000256" key="5">
    <source>
        <dbReference type="PIRSR" id="PIRSR600101-2"/>
    </source>
</evidence>
<dbReference type="EC" id="2.3.2.2" evidence="6"/>
<dbReference type="InterPro" id="IPR043138">
    <property type="entry name" value="GGT_lsub"/>
</dbReference>
<dbReference type="InterPro" id="IPR029055">
    <property type="entry name" value="Ntn_hydrolases_N"/>
</dbReference>
<evidence type="ECO:0000256" key="2">
    <source>
        <dbReference type="ARBA" id="ARBA00001089"/>
    </source>
</evidence>
<dbReference type="PANTHER" id="PTHR43881">
    <property type="entry name" value="GAMMA-GLUTAMYLTRANSPEPTIDASE (AFU_ORTHOLOGUE AFUA_4G13580)"/>
    <property type="match status" value="1"/>
</dbReference>